<organism evidence="2 3">
    <name type="scientific">Rubroshorea leprosula</name>
    <dbReference type="NCBI Taxonomy" id="152421"/>
    <lineage>
        <taxon>Eukaryota</taxon>
        <taxon>Viridiplantae</taxon>
        <taxon>Streptophyta</taxon>
        <taxon>Embryophyta</taxon>
        <taxon>Tracheophyta</taxon>
        <taxon>Spermatophyta</taxon>
        <taxon>Magnoliopsida</taxon>
        <taxon>eudicotyledons</taxon>
        <taxon>Gunneridae</taxon>
        <taxon>Pentapetalae</taxon>
        <taxon>rosids</taxon>
        <taxon>malvids</taxon>
        <taxon>Malvales</taxon>
        <taxon>Dipterocarpaceae</taxon>
        <taxon>Rubroshorea</taxon>
    </lineage>
</organism>
<comment type="caution">
    <text evidence="2">The sequence shown here is derived from an EMBL/GenBank/DDBJ whole genome shotgun (WGS) entry which is preliminary data.</text>
</comment>
<feature type="region of interest" description="Disordered" evidence="1">
    <location>
        <begin position="1"/>
        <end position="27"/>
    </location>
</feature>
<dbReference type="Proteomes" id="UP001054252">
    <property type="component" value="Unassembled WGS sequence"/>
</dbReference>
<feature type="compositionally biased region" description="Polar residues" evidence="1">
    <location>
        <begin position="45"/>
        <end position="59"/>
    </location>
</feature>
<accession>A0AAV5JRW2</accession>
<dbReference type="EMBL" id="BPVZ01000040">
    <property type="protein sequence ID" value="GKV14058.1"/>
    <property type="molecule type" value="Genomic_DNA"/>
</dbReference>
<gene>
    <name evidence="2" type="ORF">SLEP1_g24982</name>
</gene>
<protein>
    <submittedName>
        <fullName evidence="2">Uncharacterized protein</fullName>
    </submittedName>
</protein>
<evidence type="ECO:0000313" key="3">
    <source>
        <dbReference type="Proteomes" id="UP001054252"/>
    </source>
</evidence>
<proteinExistence type="predicted"/>
<reference evidence="2 3" key="1">
    <citation type="journal article" date="2021" name="Commun. Biol.">
        <title>The genome of Shorea leprosula (Dipterocarpaceae) highlights the ecological relevance of drought in aseasonal tropical rainforests.</title>
        <authorList>
            <person name="Ng K.K.S."/>
            <person name="Kobayashi M.J."/>
            <person name="Fawcett J.A."/>
            <person name="Hatakeyama M."/>
            <person name="Paape T."/>
            <person name="Ng C.H."/>
            <person name="Ang C.C."/>
            <person name="Tnah L.H."/>
            <person name="Lee C.T."/>
            <person name="Nishiyama T."/>
            <person name="Sese J."/>
            <person name="O'Brien M.J."/>
            <person name="Copetti D."/>
            <person name="Mohd Noor M.I."/>
            <person name="Ong R.C."/>
            <person name="Putra M."/>
            <person name="Sireger I.Z."/>
            <person name="Indrioko S."/>
            <person name="Kosugi Y."/>
            <person name="Izuno A."/>
            <person name="Isagi Y."/>
            <person name="Lee S.L."/>
            <person name="Shimizu K.K."/>
        </authorList>
    </citation>
    <scope>NUCLEOTIDE SEQUENCE [LARGE SCALE GENOMIC DNA]</scope>
    <source>
        <strain evidence="2">214</strain>
    </source>
</reference>
<dbReference type="InterPro" id="IPR015422">
    <property type="entry name" value="PyrdxlP-dep_Trfase_small"/>
</dbReference>
<sequence>MTVLDIEQPNSDPLSKVAISNTQGEDSPHFAKWKAHKENPYDEFNNPSGVTQTGLAEIK</sequence>
<evidence type="ECO:0000313" key="2">
    <source>
        <dbReference type="EMBL" id="GKV14058.1"/>
    </source>
</evidence>
<dbReference type="AlphaFoldDB" id="A0AAV5JRW2"/>
<name>A0AAV5JRW2_9ROSI</name>
<evidence type="ECO:0000256" key="1">
    <source>
        <dbReference type="SAM" id="MobiDB-lite"/>
    </source>
</evidence>
<dbReference type="Gene3D" id="3.90.1150.10">
    <property type="entry name" value="Aspartate Aminotransferase, domain 1"/>
    <property type="match status" value="1"/>
</dbReference>
<feature type="region of interest" description="Disordered" evidence="1">
    <location>
        <begin position="39"/>
        <end position="59"/>
    </location>
</feature>
<feature type="compositionally biased region" description="Polar residues" evidence="1">
    <location>
        <begin position="8"/>
        <end position="25"/>
    </location>
</feature>
<keyword evidence="3" id="KW-1185">Reference proteome</keyword>